<dbReference type="EMBL" id="AAHEPM010000001">
    <property type="protein sequence ID" value="EBV2394236.1"/>
    <property type="molecule type" value="Genomic_DNA"/>
</dbReference>
<accession>A0A3V3U5Q3</accession>
<proteinExistence type="predicted"/>
<name>A0A3V3U5Q3_SALET</name>
<dbReference type="EMBL" id="DAAQZM010000001">
    <property type="protein sequence ID" value="HAE1513749.1"/>
    <property type="molecule type" value="Genomic_DNA"/>
</dbReference>
<dbReference type="RefSeq" id="WP_039518803.1">
    <property type="nucleotide sequence ID" value="NZ_JWQJ01000007.1"/>
</dbReference>
<evidence type="ECO:0000313" key="2">
    <source>
        <dbReference type="EMBL" id="HAE1513749.1"/>
    </source>
</evidence>
<sequence length="667" mass="70678">MSDYSIEQLQSALIQADAAGDTKSAQILADQIAAQQADSYAKIQPKAKESVWGDLTHGLGELVDNWIHEGVLASPATADFINNSEVVGIHPTGATADTLRGNNAIAALTPEPKTITGTLISMAPTMASAIPGWEAGAESVAAALTDRATPKVLQWAAKGLGGALGSDVTSGEEVTPENLSAGTGANILMETLFHVPNGLKAIKALLAKNDADVLAAADHIGVTPTVGTVTNRPWVQTLEKMLSKVPGANAINLAHSKEIETLASYVEQIKSNLGYVGSPNGLGSNLKQAVSDYLEKFKSESNELYDSVFKKIDSRDKIKTPEFGDVLSEIANRFSTEPEWDKLLGNKKIKEIFELYTGALEKTSDPEMQGILYSLTGKMQDGAMSTQTARSLKRLLNDSLSSPSSAFKDTSDADISRLLEALNKDIEGHMIRAGVGDAWRKAQDHYAAGRALYEQALKSVDMTTNGDNVYTALFGNQAGGFKPFGVDAAIALKETLTQEQWNQVAAEVVHRMGLESAGAAGAGGREFNPSTFLTNWNRLDSDAKELLFSAEHANDLNQLAIYSDALKKLGRQENHSNTAHHGAMWSLLTGAVISPIHGIPALIGVTGGAKLSSLLFTNPQAARLVVEAAQAESPNALQAALAKMVAISIAHPELAQAFSTLGGDKNN</sequence>
<comment type="caution">
    <text evidence="1">The sequence shown here is derived from an EMBL/GenBank/DDBJ whole genome shotgun (WGS) entry which is preliminary data.</text>
</comment>
<gene>
    <name evidence="1" type="ORF">DN323_01070</name>
    <name evidence="2" type="ORF">G2992_07930</name>
</gene>
<dbReference type="AlphaFoldDB" id="A0A3V3U5Q3"/>
<evidence type="ECO:0000313" key="1">
    <source>
        <dbReference type="EMBL" id="EBV2394236.1"/>
    </source>
</evidence>
<reference evidence="2" key="3">
    <citation type="submission" date="2019-10" db="EMBL/GenBank/DDBJ databases">
        <authorList>
            <consortium name="NCBI Pathogen Detection Project"/>
        </authorList>
    </citation>
    <scope>NUCLEOTIDE SEQUENCE</scope>
    <source>
        <strain evidence="2">Salmonella enterica</strain>
    </source>
</reference>
<reference evidence="1" key="2">
    <citation type="submission" date="2018-06" db="EMBL/GenBank/DDBJ databases">
        <authorList>
            <person name="Ashton P.M."/>
            <person name="Dallman T."/>
            <person name="Nair S."/>
            <person name="De Pinna E."/>
            <person name="Peters T."/>
            <person name="Grant K."/>
        </authorList>
    </citation>
    <scope>NUCLEOTIDE SEQUENCE</scope>
    <source>
        <strain evidence="1">288881</strain>
    </source>
</reference>
<reference evidence="2" key="1">
    <citation type="journal article" date="2018" name="Genome Biol.">
        <title>SKESA: strategic k-mer extension for scrupulous assemblies.</title>
        <authorList>
            <person name="Souvorov A."/>
            <person name="Agarwala R."/>
            <person name="Lipman D.J."/>
        </authorList>
    </citation>
    <scope>NUCLEOTIDE SEQUENCE</scope>
    <source>
        <strain evidence="2">Salmonella enterica</strain>
    </source>
</reference>
<protein>
    <submittedName>
        <fullName evidence="1">Uncharacterized protein</fullName>
    </submittedName>
</protein>
<organism evidence="1">
    <name type="scientific">Salmonella enterica subsp. enterica serovar Havana</name>
    <dbReference type="NCBI Taxonomy" id="179997"/>
    <lineage>
        <taxon>Bacteria</taxon>
        <taxon>Pseudomonadati</taxon>
        <taxon>Pseudomonadota</taxon>
        <taxon>Gammaproteobacteria</taxon>
        <taxon>Enterobacterales</taxon>
        <taxon>Enterobacteriaceae</taxon>
        <taxon>Salmonella</taxon>
    </lineage>
</organism>